<gene>
    <name evidence="1" type="ORF">OSSY52_01980</name>
</gene>
<evidence type="ECO:0000313" key="2">
    <source>
        <dbReference type="Proteomes" id="UP000516361"/>
    </source>
</evidence>
<dbReference type="PANTHER" id="PTHR41774">
    <property type="match status" value="1"/>
</dbReference>
<protein>
    <submittedName>
        <fullName evidence="1">Cytochrome c biogenesis protein</fullName>
    </submittedName>
</protein>
<dbReference type="SUPFAM" id="SSF102705">
    <property type="entry name" value="NIF3 (NGG1p interacting factor 3)-like"/>
    <property type="match status" value="1"/>
</dbReference>
<dbReference type="RefSeq" id="WP_190615193.1">
    <property type="nucleotide sequence ID" value="NZ_AP018712.1"/>
</dbReference>
<reference evidence="1 2" key="1">
    <citation type="submission" date="2018-06" db="EMBL/GenBank/DDBJ databases">
        <title>Genome sequencing of Oceanotoga sp. sy52.</title>
        <authorList>
            <person name="Mori K."/>
        </authorList>
    </citation>
    <scope>NUCLEOTIDE SEQUENCE [LARGE SCALE GENOMIC DNA]</scope>
    <source>
        <strain evidence="2">sy52</strain>
    </source>
</reference>
<keyword evidence="2" id="KW-1185">Reference proteome</keyword>
<dbReference type="EMBL" id="AP018712">
    <property type="protein sequence ID" value="BBE30057.1"/>
    <property type="molecule type" value="Genomic_DNA"/>
</dbReference>
<dbReference type="PANTHER" id="PTHR41774:SF1">
    <property type="entry name" value="NGG1P INTERACTING FACTOR NIF3"/>
    <property type="match status" value="1"/>
</dbReference>
<dbReference type="KEGG" id="ocy:OSSY52_01980"/>
<dbReference type="AlphaFoldDB" id="A0A7G1G588"/>
<dbReference type="InterPro" id="IPR036069">
    <property type="entry name" value="DUF34/NIF3_sf"/>
</dbReference>
<dbReference type="Proteomes" id="UP000516361">
    <property type="component" value="Chromosome"/>
</dbReference>
<evidence type="ECO:0000313" key="1">
    <source>
        <dbReference type="EMBL" id="BBE30057.1"/>
    </source>
</evidence>
<organism evidence="1 2">
    <name type="scientific">Tepiditoga spiralis</name>
    <dbReference type="NCBI Taxonomy" id="2108365"/>
    <lineage>
        <taxon>Bacteria</taxon>
        <taxon>Thermotogati</taxon>
        <taxon>Thermotogota</taxon>
        <taxon>Thermotogae</taxon>
        <taxon>Petrotogales</taxon>
        <taxon>Petrotogaceae</taxon>
        <taxon>Tepiditoga</taxon>
    </lineage>
</organism>
<sequence length="106" mass="12225">MDNIYKIEVFIPEKFLNELRIAMNNTGACKYGNYDNCISYSKVKSMWRPLEGTNPYLGEIGKLCFADEIKVEAICKGEFLKDTVKAIKQVHPYEEPVINIIPLYEI</sequence>
<dbReference type="Gene3D" id="3.30.70.120">
    <property type="match status" value="1"/>
</dbReference>
<dbReference type="InParanoid" id="A0A7G1G588"/>
<name>A0A7G1G588_9BACT</name>
<accession>A0A7G1G588</accession>
<dbReference type="InterPro" id="IPR015867">
    <property type="entry name" value="N-reg_PII/ATP_PRibTrfase_C"/>
</dbReference>
<proteinExistence type="predicted"/>